<dbReference type="PANTHER" id="PTHR24403:SF100">
    <property type="entry name" value="C2H2-TYPE DOMAIN-CONTAINING PROTEIN"/>
    <property type="match status" value="1"/>
</dbReference>
<evidence type="ECO:0000256" key="4">
    <source>
        <dbReference type="ARBA" id="ARBA00022833"/>
    </source>
</evidence>
<accession>A0A836FBQ1</accession>
<dbReference type="Proteomes" id="UP000669903">
    <property type="component" value="Unassembled WGS sequence"/>
</dbReference>
<keyword evidence="4" id="KW-0862">Zinc</keyword>
<evidence type="ECO:0000256" key="5">
    <source>
        <dbReference type="PROSITE-ProRule" id="PRU00042"/>
    </source>
</evidence>
<dbReference type="InterPro" id="IPR050688">
    <property type="entry name" value="Zinc_finger/UBP_domain"/>
</dbReference>
<dbReference type="InterPro" id="IPR013087">
    <property type="entry name" value="Znf_C2H2_type"/>
</dbReference>
<feature type="non-terminal residue" evidence="7">
    <location>
        <position position="1"/>
    </location>
</feature>
<dbReference type="SMART" id="SM00355">
    <property type="entry name" value="ZnF_C2H2"/>
    <property type="match status" value="6"/>
</dbReference>
<feature type="domain" description="C2H2-type" evidence="6">
    <location>
        <begin position="99"/>
        <end position="127"/>
    </location>
</feature>
<dbReference type="PROSITE" id="PS50157">
    <property type="entry name" value="ZINC_FINGER_C2H2_2"/>
    <property type="match status" value="3"/>
</dbReference>
<keyword evidence="3 5" id="KW-0863">Zinc-finger</keyword>
<dbReference type="PANTHER" id="PTHR24403">
    <property type="entry name" value="ZINC FINGER PROTEIN"/>
    <property type="match status" value="1"/>
</dbReference>
<comment type="caution">
    <text evidence="7">The sequence shown here is derived from an EMBL/GenBank/DDBJ whole genome shotgun (WGS) entry which is preliminary data.</text>
</comment>
<proteinExistence type="predicted"/>
<evidence type="ECO:0000259" key="6">
    <source>
        <dbReference type="PROSITE" id="PS50157"/>
    </source>
</evidence>
<gene>
    <name evidence="7" type="primary">Znf335</name>
    <name evidence="7" type="ORF">G6Z76_0000971</name>
</gene>
<dbReference type="Pfam" id="PF00096">
    <property type="entry name" value="zf-C2H2"/>
    <property type="match status" value="3"/>
</dbReference>
<dbReference type="EMBL" id="JAANIC010005639">
    <property type="protein sequence ID" value="KAG5331134.1"/>
    <property type="molecule type" value="Genomic_DNA"/>
</dbReference>
<keyword evidence="1" id="KW-0479">Metal-binding</keyword>
<sequence length="234" mass="27776">MKRYSDWRSLRKHMNFFCQMEPLYPCPYCSHRARIPTLLKYHIVREHLLTILIFLRQSEDLGEYVGKPTFTCPKCGKGYAWKASLQRHLSTVCGTPPMIFCNLCGYKTSRKDVLFRHMRHVHPRSLPSSVSDSSGWNLHKRYMCPHCKKIYAPKSLLKKHMQFGCKMNPRNTTTFSCTFCPYKSIYKANMERHVSNVHNTGSLKFRCELCNFRSNYSFCVRRHIKTFHRLDFQK</sequence>
<feature type="domain" description="C2H2-type" evidence="6">
    <location>
        <begin position="70"/>
        <end position="97"/>
    </location>
</feature>
<keyword evidence="8" id="KW-1185">Reference proteome</keyword>
<dbReference type="InterPro" id="IPR036236">
    <property type="entry name" value="Znf_C2H2_sf"/>
</dbReference>
<feature type="domain" description="C2H2-type" evidence="6">
    <location>
        <begin position="142"/>
        <end position="169"/>
    </location>
</feature>
<dbReference type="AlphaFoldDB" id="A0A836FBQ1"/>
<evidence type="ECO:0000313" key="8">
    <source>
        <dbReference type="Proteomes" id="UP000669903"/>
    </source>
</evidence>
<feature type="non-terminal residue" evidence="7">
    <location>
        <position position="234"/>
    </location>
</feature>
<dbReference type="SUPFAM" id="SSF57667">
    <property type="entry name" value="beta-beta-alpha zinc fingers"/>
    <property type="match status" value="2"/>
</dbReference>
<keyword evidence="2" id="KW-0677">Repeat</keyword>
<dbReference type="Gene3D" id="3.30.160.60">
    <property type="entry name" value="Classic Zinc Finger"/>
    <property type="match status" value="2"/>
</dbReference>
<dbReference type="GO" id="GO:0008270">
    <property type="term" value="F:zinc ion binding"/>
    <property type="evidence" value="ECO:0007669"/>
    <property type="project" value="UniProtKB-KW"/>
</dbReference>
<evidence type="ECO:0000256" key="1">
    <source>
        <dbReference type="ARBA" id="ARBA00022723"/>
    </source>
</evidence>
<evidence type="ECO:0000256" key="3">
    <source>
        <dbReference type="ARBA" id="ARBA00022771"/>
    </source>
</evidence>
<dbReference type="GO" id="GO:0045944">
    <property type="term" value="P:positive regulation of transcription by RNA polymerase II"/>
    <property type="evidence" value="ECO:0007669"/>
    <property type="project" value="TreeGrafter"/>
</dbReference>
<name>A0A836FBQ1_9HYME</name>
<dbReference type="GO" id="GO:0005634">
    <property type="term" value="C:nucleus"/>
    <property type="evidence" value="ECO:0007669"/>
    <property type="project" value="TreeGrafter"/>
</dbReference>
<evidence type="ECO:0000313" key="7">
    <source>
        <dbReference type="EMBL" id="KAG5331134.1"/>
    </source>
</evidence>
<organism evidence="7 8">
    <name type="scientific">Acromyrmex charruanus</name>
    <dbReference type="NCBI Taxonomy" id="2715315"/>
    <lineage>
        <taxon>Eukaryota</taxon>
        <taxon>Metazoa</taxon>
        <taxon>Ecdysozoa</taxon>
        <taxon>Arthropoda</taxon>
        <taxon>Hexapoda</taxon>
        <taxon>Insecta</taxon>
        <taxon>Pterygota</taxon>
        <taxon>Neoptera</taxon>
        <taxon>Endopterygota</taxon>
        <taxon>Hymenoptera</taxon>
        <taxon>Apocrita</taxon>
        <taxon>Aculeata</taxon>
        <taxon>Formicoidea</taxon>
        <taxon>Formicidae</taxon>
        <taxon>Myrmicinae</taxon>
        <taxon>Acromyrmex</taxon>
    </lineage>
</organism>
<protein>
    <submittedName>
        <fullName evidence="7">ZN335 protein</fullName>
    </submittedName>
</protein>
<evidence type="ECO:0000256" key="2">
    <source>
        <dbReference type="ARBA" id="ARBA00022737"/>
    </source>
</evidence>
<reference evidence="7" key="1">
    <citation type="submission" date="2020-03" db="EMBL/GenBank/DDBJ databases">
        <title>Relaxed selection underlies rapid genomic changes in the transitions from sociality to social parasitism in ants.</title>
        <authorList>
            <person name="Bi X."/>
        </authorList>
    </citation>
    <scope>NUCLEOTIDE SEQUENCE</scope>
    <source>
        <strain evidence="7">BGI-DK2014a</strain>
        <tissue evidence="7">Whole body</tissue>
    </source>
</reference>